<comment type="caution">
    <text evidence="1">The sequence shown here is derived from an EMBL/GenBank/DDBJ whole genome shotgun (WGS) entry which is preliminary data.</text>
</comment>
<protein>
    <recommendedName>
        <fullName evidence="3">AsmA-like protein</fullName>
    </recommendedName>
</protein>
<reference evidence="1 2" key="1">
    <citation type="submission" date="2018-03" db="EMBL/GenBank/DDBJ databases">
        <title>Genomic Encyclopedia of Type Strains, Phase III (KMG-III): the genomes of soil and plant-associated and newly described type strains.</title>
        <authorList>
            <person name="Whitman W."/>
        </authorList>
    </citation>
    <scope>NUCLEOTIDE SEQUENCE [LARGE SCALE GENOMIC DNA]</scope>
    <source>
        <strain evidence="1 2">CGMCC 1.9313</strain>
    </source>
</reference>
<accession>A0A2T0U2W5</accession>
<proteinExistence type="predicted"/>
<sequence>MTVLTAGALFYFKFRKLDDFEPLIKAKLQKVVHDASGGLYKLDVEKINADVVNSRIILSKVRISYDSVVYKQMREAKQAPADVFDISLSSLAIDGLTPADLIKKRDIRLNILMIEQPSVHVYHHHLDYERPKKATSVSSLIEKEIGSFGLNVLTLKDVDFVYHNGGSKIQTSLKKLNVSLKDILINQDTEQDTSRFLYAKDATMSLKNFTHKTADSLYTFILDSITVFAARSELRVHSVKVQPRISKANYAKVMKARQDRYDVNMKDVVLEDIAWWTLLAGDGFYAGKASINGGSLEIYSDRTIPLGKSKKVRYPHQQLFESDMAIGIKDVSVKNLDITFMERSPETMQRGEITFVNTSASISNVTNIPAWVARNGILKIDANTRFMNEGRLKAGFRFNLRRQKEGVFSVYADLGPMSGLTLNRATRPLAAVEIKKAQISKLRVDINGNYKDARGKVLLTYHDLKVDVLKKGNDGTLKKRGLITFIANNFKINEQSPKKGEKAQAIDAYYQRPPDKSFFTLIWKTILAGVKESAGL</sequence>
<keyword evidence="2" id="KW-1185">Reference proteome</keyword>
<dbReference type="EMBL" id="PVTH01000006">
    <property type="protein sequence ID" value="PRY52257.1"/>
    <property type="molecule type" value="Genomic_DNA"/>
</dbReference>
<gene>
    <name evidence="1" type="ORF">B0I27_10615</name>
</gene>
<evidence type="ECO:0008006" key="3">
    <source>
        <dbReference type="Google" id="ProtNLM"/>
    </source>
</evidence>
<evidence type="ECO:0000313" key="2">
    <source>
        <dbReference type="Proteomes" id="UP000238034"/>
    </source>
</evidence>
<dbReference type="AlphaFoldDB" id="A0A2T0U2W5"/>
<organism evidence="1 2">
    <name type="scientific">Arcticibacter pallidicorallinus</name>
    <dbReference type="NCBI Taxonomy" id="1259464"/>
    <lineage>
        <taxon>Bacteria</taxon>
        <taxon>Pseudomonadati</taxon>
        <taxon>Bacteroidota</taxon>
        <taxon>Sphingobacteriia</taxon>
        <taxon>Sphingobacteriales</taxon>
        <taxon>Sphingobacteriaceae</taxon>
        <taxon>Arcticibacter</taxon>
    </lineage>
</organism>
<name>A0A2T0U2W5_9SPHI</name>
<evidence type="ECO:0000313" key="1">
    <source>
        <dbReference type="EMBL" id="PRY52257.1"/>
    </source>
</evidence>
<dbReference type="Proteomes" id="UP000238034">
    <property type="component" value="Unassembled WGS sequence"/>
</dbReference>